<dbReference type="OrthoDB" id="10665282at2759"/>
<feature type="compositionally biased region" description="Polar residues" evidence="1">
    <location>
        <begin position="80"/>
        <end position="94"/>
    </location>
</feature>
<sequence>MAVFIGRLQEFADEMPETALVNQPTGTPANESESPSSAASAAMTVAGAFGGATKGLAGWAVSSINARFNSPSGNIEAPVQRTSAENRNGQSTSNVSLAAVESRMLDLAAAEADNSQDGWDNESPGDLLAFDENEGWEPFEGTVKEEPEPITSIIPPIQPNAARVVSSFPSAEPTLDVNKPSSGMKLGHKTKSFAFESEEVGQNYLSTEASNPVSSKEDRKAELERRREERRQRMAELREKKKGGIGAKKIGSQ</sequence>
<comment type="caution">
    <text evidence="2">The sequence shown here is derived from an EMBL/GenBank/DDBJ whole genome shotgun (WGS) entry which is preliminary data.</text>
</comment>
<name>A0A8H7BX34_9FUNG</name>
<evidence type="ECO:0000256" key="1">
    <source>
        <dbReference type="SAM" id="MobiDB-lite"/>
    </source>
</evidence>
<evidence type="ECO:0000313" key="3">
    <source>
        <dbReference type="Proteomes" id="UP000605846"/>
    </source>
</evidence>
<feature type="region of interest" description="Disordered" evidence="1">
    <location>
        <begin position="15"/>
        <end position="41"/>
    </location>
</feature>
<feature type="compositionally biased region" description="Basic and acidic residues" evidence="1">
    <location>
        <begin position="215"/>
        <end position="239"/>
    </location>
</feature>
<protein>
    <submittedName>
        <fullName evidence="2">Uncharacterized protein</fullName>
    </submittedName>
</protein>
<feature type="compositionally biased region" description="Polar residues" evidence="1">
    <location>
        <begin position="203"/>
        <end position="214"/>
    </location>
</feature>
<feature type="region of interest" description="Disordered" evidence="1">
    <location>
        <begin position="67"/>
        <end position="94"/>
    </location>
</feature>
<gene>
    <name evidence="2" type="ORF">EC973_005452</name>
</gene>
<feature type="region of interest" description="Disordered" evidence="1">
    <location>
        <begin position="203"/>
        <end position="253"/>
    </location>
</feature>
<organism evidence="2 3">
    <name type="scientific">Apophysomyces ossiformis</name>
    <dbReference type="NCBI Taxonomy" id="679940"/>
    <lineage>
        <taxon>Eukaryota</taxon>
        <taxon>Fungi</taxon>
        <taxon>Fungi incertae sedis</taxon>
        <taxon>Mucoromycota</taxon>
        <taxon>Mucoromycotina</taxon>
        <taxon>Mucoromycetes</taxon>
        <taxon>Mucorales</taxon>
        <taxon>Mucorineae</taxon>
        <taxon>Mucoraceae</taxon>
        <taxon>Apophysomyces</taxon>
    </lineage>
</organism>
<proteinExistence type="predicted"/>
<keyword evidence="3" id="KW-1185">Reference proteome</keyword>
<evidence type="ECO:0000313" key="2">
    <source>
        <dbReference type="EMBL" id="KAF7728826.1"/>
    </source>
</evidence>
<dbReference type="AlphaFoldDB" id="A0A8H7BX34"/>
<dbReference type="Proteomes" id="UP000605846">
    <property type="component" value="Unassembled WGS sequence"/>
</dbReference>
<reference evidence="2" key="1">
    <citation type="submission" date="2020-01" db="EMBL/GenBank/DDBJ databases">
        <title>Genome Sequencing of Three Apophysomyces-Like Fungal Strains Confirms a Novel Fungal Genus in the Mucoromycota with divergent Burkholderia-like Endosymbiotic Bacteria.</title>
        <authorList>
            <person name="Stajich J.E."/>
            <person name="Macias A.M."/>
            <person name="Carter-House D."/>
            <person name="Lovett B."/>
            <person name="Kasson L.R."/>
            <person name="Berry K."/>
            <person name="Grigoriev I."/>
            <person name="Chang Y."/>
            <person name="Spatafora J."/>
            <person name="Kasson M.T."/>
        </authorList>
    </citation>
    <scope>NUCLEOTIDE SEQUENCE</scope>
    <source>
        <strain evidence="2">NRRL A-21654</strain>
    </source>
</reference>
<dbReference type="EMBL" id="JABAYA010000031">
    <property type="protein sequence ID" value="KAF7728826.1"/>
    <property type="molecule type" value="Genomic_DNA"/>
</dbReference>
<feature type="region of interest" description="Disordered" evidence="1">
    <location>
        <begin position="111"/>
        <end position="131"/>
    </location>
</feature>
<feature type="compositionally biased region" description="Low complexity" evidence="1">
    <location>
        <begin position="28"/>
        <end position="41"/>
    </location>
</feature>
<accession>A0A8H7BX34</accession>